<proteinExistence type="predicted"/>
<accession>K4LIU9</accession>
<dbReference type="AlphaFoldDB" id="K4LIU9"/>
<dbReference type="KEGG" id="tpz:Tph_c26040"/>
<dbReference type="EMBL" id="CP003732">
    <property type="protein sequence ID" value="AFV12778.1"/>
    <property type="molecule type" value="Genomic_DNA"/>
</dbReference>
<dbReference type="Proteomes" id="UP000000467">
    <property type="component" value="Chromosome"/>
</dbReference>
<organism evidence="2 3">
    <name type="scientific">Thermacetogenium phaeum (strain ATCC BAA-254 / DSM 26808 / PB)</name>
    <dbReference type="NCBI Taxonomy" id="1089553"/>
    <lineage>
        <taxon>Bacteria</taxon>
        <taxon>Bacillati</taxon>
        <taxon>Bacillota</taxon>
        <taxon>Clostridia</taxon>
        <taxon>Thermoanaerobacterales</taxon>
        <taxon>Thermoanaerobacteraceae</taxon>
        <taxon>Thermacetogenium</taxon>
    </lineage>
</organism>
<keyword evidence="3" id="KW-1185">Reference proteome</keyword>
<protein>
    <submittedName>
        <fullName evidence="2">Transposase</fullName>
    </submittedName>
</protein>
<evidence type="ECO:0000313" key="3">
    <source>
        <dbReference type="Proteomes" id="UP000000467"/>
    </source>
</evidence>
<dbReference type="HOGENOM" id="CLU_1546848_0_0_9"/>
<feature type="region of interest" description="Disordered" evidence="1">
    <location>
        <begin position="51"/>
        <end position="82"/>
    </location>
</feature>
<gene>
    <name evidence="2" type="ordered locus">Tph_c26040</name>
</gene>
<reference evidence="2 3" key="1">
    <citation type="journal article" date="2012" name="BMC Genomics">
        <title>Genome-guided analysis of physiological and morphological traits of the fermentative acetate oxidizer Thermacetogenium phaeum.</title>
        <authorList>
            <person name="Oehler D."/>
            <person name="Poehlein A."/>
            <person name="Leimbach A."/>
            <person name="Muller N."/>
            <person name="Daniel R."/>
            <person name="Gottschalk G."/>
            <person name="Schink B."/>
        </authorList>
    </citation>
    <scope>NUCLEOTIDE SEQUENCE [LARGE SCALE GENOMIC DNA]</scope>
    <source>
        <strain evidence="3">ATCC BAA-254 / DSM 26808 / PB</strain>
    </source>
</reference>
<evidence type="ECO:0000256" key="1">
    <source>
        <dbReference type="SAM" id="MobiDB-lite"/>
    </source>
</evidence>
<name>K4LIU9_THEPS</name>
<evidence type="ECO:0000313" key="2">
    <source>
        <dbReference type="EMBL" id="AFV12778.1"/>
    </source>
</evidence>
<sequence>MAAAKVLHTKGGAFAAFFYREKIMKVQAVLGFGAGVSGSGRTGFRQTAINESINEKPWFTPRRSPRAPHQSSGSPTPRWERSGSPAFPAVDLLVEPFHTIGCPEAFPVPFRQRHHRHRVLETSFKPLHRLLAPGRQRPATIWPSPYPAHRRTAAASHTARLVKTWGRQLRYSG</sequence>